<keyword evidence="1" id="KW-1133">Transmembrane helix</keyword>
<sequence>MKYKFILVILVLVLAVGGVFWYLKGDKGSETTKNGDQTEDYPFTNPDLKLRYKDPALGFSVDYPEGFIVNDTGEDNVKILVFSKTSSEESFQIFIMPYDELGPITQERILIDQPKIVIKDPQTVEIAGGEALVFFSKDTDIGDVREVWFVHQDRLYQASTYAKYDELLSKVMATFRFK</sequence>
<dbReference type="AlphaFoldDB" id="A0A1F5Y0C4"/>
<evidence type="ECO:0000313" key="3">
    <source>
        <dbReference type="Proteomes" id="UP000178894"/>
    </source>
</evidence>
<dbReference type="Proteomes" id="UP000178894">
    <property type="component" value="Unassembled WGS sequence"/>
</dbReference>
<keyword evidence="1" id="KW-0472">Membrane</keyword>
<dbReference type="STRING" id="1798364.A3G54_02275"/>
<reference evidence="2 3" key="1">
    <citation type="journal article" date="2016" name="Nat. Commun.">
        <title>Thousands of microbial genomes shed light on interconnected biogeochemical processes in an aquifer system.</title>
        <authorList>
            <person name="Anantharaman K."/>
            <person name="Brown C.T."/>
            <person name="Hug L.A."/>
            <person name="Sharon I."/>
            <person name="Castelle C.J."/>
            <person name="Probst A.J."/>
            <person name="Thomas B.C."/>
            <person name="Singh A."/>
            <person name="Wilkins M.J."/>
            <person name="Karaoz U."/>
            <person name="Brodie E.L."/>
            <person name="Williams K.H."/>
            <person name="Hubbard S.S."/>
            <person name="Banfield J.F."/>
        </authorList>
    </citation>
    <scope>NUCLEOTIDE SEQUENCE [LARGE SCALE GENOMIC DNA]</scope>
</reference>
<proteinExistence type="predicted"/>
<keyword evidence="1" id="KW-0812">Transmembrane</keyword>
<accession>A0A1F5Y0C4</accession>
<evidence type="ECO:0000256" key="1">
    <source>
        <dbReference type="SAM" id="Phobius"/>
    </source>
</evidence>
<evidence type="ECO:0000313" key="2">
    <source>
        <dbReference type="EMBL" id="OGF93301.1"/>
    </source>
</evidence>
<evidence type="ECO:0008006" key="4">
    <source>
        <dbReference type="Google" id="ProtNLM"/>
    </source>
</evidence>
<protein>
    <recommendedName>
        <fullName evidence="4">DUF4367 domain-containing protein</fullName>
    </recommendedName>
</protein>
<organism evidence="2 3">
    <name type="scientific">Candidatus Giovannonibacteria bacterium RIFCSPLOWO2_12_FULL_44_15</name>
    <dbReference type="NCBI Taxonomy" id="1798364"/>
    <lineage>
        <taxon>Bacteria</taxon>
        <taxon>Candidatus Giovannoniibacteriota</taxon>
    </lineage>
</organism>
<name>A0A1F5Y0C4_9BACT</name>
<feature type="transmembrane region" description="Helical" evidence="1">
    <location>
        <begin position="6"/>
        <end position="23"/>
    </location>
</feature>
<comment type="caution">
    <text evidence="2">The sequence shown here is derived from an EMBL/GenBank/DDBJ whole genome shotgun (WGS) entry which is preliminary data.</text>
</comment>
<dbReference type="EMBL" id="MFIQ01000024">
    <property type="protein sequence ID" value="OGF93301.1"/>
    <property type="molecule type" value="Genomic_DNA"/>
</dbReference>
<gene>
    <name evidence="2" type="ORF">A3G54_02275</name>
</gene>